<evidence type="ECO:0000313" key="4">
    <source>
        <dbReference type="Proteomes" id="UP000818603"/>
    </source>
</evidence>
<name>A0A8J3A3D2_9PROT</name>
<dbReference type="AlphaFoldDB" id="A0A8J3A3D2"/>
<evidence type="ECO:0000313" key="2">
    <source>
        <dbReference type="EMBL" id="NHK29193.1"/>
    </source>
</evidence>
<dbReference type="RefSeq" id="WP_155141971.1">
    <property type="nucleotide sequence ID" value="NZ_BMGZ01000003.1"/>
</dbReference>
<accession>A0A8J3A3D2</accession>
<keyword evidence="4" id="KW-1185">Reference proteome</keyword>
<reference evidence="2 4" key="2">
    <citation type="submission" date="2020-02" db="EMBL/GenBank/DDBJ databases">
        <title>Genome sequence of Parvularcula flava strain NH6-79.</title>
        <authorList>
            <person name="Abdul Karim M.H."/>
            <person name="Lam M.Q."/>
            <person name="Chen S.J."/>
            <person name="Yahya A."/>
            <person name="Shahir S."/>
            <person name="Shamsir M.S."/>
            <person name="Chong C.S."/>
        </authorList>
    </citation>
    <scope>NUCLEOTIDE SEQUENCE [LARGE SCALE GENOMIC DNA]</scope>
    <source>
        <strain evidence="2 4">NH6-79</strain>
    </source>
</reference>
<proteinExistence type="predicted"/>
<gene>
    <name evidence="2" type="ORF">FF098_014830</name>
    <name evidence="1" type="ORF">GCM10011355_27320</name>
</gene>
<protein>
    <submittedName>
        <fullName evidence="1">Uncharacterized protein</fullName>
    </submittedName>
</protein>
<dbReference type="EMBL" id="BMGZ01000003">
    <property type="protein sequence ID" value="GGI00018.1"/>
    <property type="molecule type" value="Genomic_DNA"/>
</dbReference>
<comment type="caution">
    <text evidence="1">The sequence shown here is derived from an EMBL/GenBank/DDBJ whole genome shotgun (WGS) entry which is preliminary data.</text>
</comment>
<reference evidence="1" key="3">
    <citation type="submission" date="2020-09" db="EMBL/GenBank/DDBJ databases">
        <authorList>
            <person name="Sun Q."/>
            <person name="Zhou Y."/>
        </authorList>
    </citation>
    <scope>NUCLEOTIDE SEQUENCE</scope>
    <source>
        <strain evidence="1">CGMCC 1.14984</strain>
    </source>
</reference>
<reference evidence="1" key="1">
    <citation type="journal article" date="2014" name="Int. J. Syst. Evol. Microbiol.">
        <title>Complete genome sequence of Corynebacterium casei LMG S-19264T (=DSM 44701T), isolated from a smear-ripened cheese.</title>
        <authorList>
            <consortium name="US DOE Joint Genome Institute (JGI-PGF)"/>
            <person name="Walter F."/>
            <person name="Albersmeier A."/>
            <person name="Kalinowski J."/>
            <person name="Ruckert C."/>
        </authorList>
    </citation>
    <scope>NUCLEOTIDE SEQUENCE</scope>
    <source>
        <strain evidence="1">CGMCC 1.14984</strain>
    </source>
</reference>
<organism evidence="1 3">
    <name type="scientific">Aquisalinus luteolus</name>
    <dbReference type="NCBI Taxonomy" id="1566827"/>
    <lineage>
        <taxon>Bacteria</taxon>
        <taxon>Pseudomonadati</taxon>
        <taxon>Pseudomonadota</taxon>
        <taxon>Alphaproteobacteria</taxon>
        <taxon>Parvularculales</taxon>
        <taxon>Parvularculaceae</taxon>
        <taxon>Aquisalinus</taxon>
    </lineage>
</organism>
<dbReference type="Proteomes" id="UP000621856">
    <property type="component" value="Unassembled WGS sequence"/>
</dbReference>
<dbReference type="Proteomes" id="UP000818603">
    <property type="component" value="Unassembled WGS sequence"/>
</dbReference>
<evidence type="ECO:0000313" key="1">
    <source>
        <dbReference type="EMBL" id="GGI00018.1"/>
    </source>
</evidence>
<evidence type="ECO:0000313" key="3">
    <source>
        <dbReference type="Proteomes" id="UP000621856"/>
    </source>
</evidence>
<sequence length="164" mass="17602">MSQDGGTQGRRIYIAVTSSGGSTPDEAADDLNESEFEALDWVEIKHAAPVPSFDVEQAMEQFEPVTGLAVPFKGVESMTGRELSFIRRKADAGQIAVQAAGDTDLYYPFKLVYRDAATGGNNTVKYSRALVRKAMEGQSEAGGAAIITTQLAFVQYPIKTDDAA</sequence>
<dbReference type="EMBL" id="VCJR02000003">
    <property type="protein sequence ID" value="NHK29193.1"/>
    <property type="molecule type" value="Genomic_DNA"/>
</dbReference>